<reference evidence="3" key="1">
    <citation type="journal article" date="2019" name="Int. J. Syst. Evol. Microbiol.">
        <title>The Global Catalogue of Microorganisms (GCM) 10K type strain sequencing project: providing services to taxonomists for standard genome sequencing and annotation.</title>
        <authorList>
            <consortium name="The Broad Institute Genomics Platform"/>
            <consortium name="The Broad Institute Genome Sequencing Center for Infectious Disease"/>
            <person name="Wu L."/>
            <person name="Ma J."/>
        </authorList>
    </citation>
    <scope>NUCLEOTIDE SEQUENCE [LARGE SCALE GENOMIC DNA]</scope>
    <source>
        <strain evidence="3">KCTC 42964</strain>
    </source>
</reference>
<proteinExistence type="predicted"/>
<evidence type="ECO:0000313" key="2">
    <source>
        <dbReference type="EMBL" id="MFC3230727.1"/>
    </source>
</evidence>
<name>A0ABV7L7S9_9PROT</name>
<dbReference type="EMBL" id="JBHRTR010000048">
    <property type="protein sequence ID" value="MFC3230727.1"/>
    <property type="molecule type" value="Genomic_DNA"/>
</dbReference>
<keyword evidence="3" id="KW-1185">Reference proteome</keyword>
<accession>A0ABV7L7S9</accession>
<dbReference type="Proteomes" id="UP001595528">
    <property type="component" value="Unassembled WGS sequence"/>
</dbReference>
<feature type="signal peptide" evidence="1">
    <location>
        <begin position="1"/>
        <end position="27"/>
    </location>
</feature>
<evidence type="ECO:0000313" key="3">
    <source>
        <dbReference type="Proteomes" id="UP001595528"/>
    </source>
</evidence>
<keyword evidence="1" id="KW-0732">Signal</keyword>
<evidence type="ECO:0000256" key="1">
    <source>
        <dbReference type="SAM" id="SignalP"/>
    </source>
</evidence>
<dbReference type="RefSeq" id="WP_379906159.1">
    <property type="nucleotide sequence ID" value="NZ_JBHRTR010000048.1"/>
</dbReference>
<gene>
    <name evidence="2" type="ORF">ACFOGJ_26000</name>
</gene>
<organism evidence="2 3">
    <name type="scientific">Marinibaculum pumilum</name>
    <dbReference type="NCBI Taxonomy" id="1766165"/>
    <lineage>
        <taxon>Bacteria</taxon>
        <taxon>Pseudomonadati</taxon>
        <taxon>Pseudomonadota</taxon>
        <taxon>Alphaproteobacteria</taxon>
        <taxon>Rhodospirillales</taxon>
        <taxon>Rhodospirillaceae</taxon>
        <taxon>Marinibaculum</taxon>
    </lineage>
</organism>
<sequence length="334" mass="35108">MQNRLTIPAVAAACLAATAAAWSPAAAAERLLVQDRDLLVVVDKETACGDPVPITIRSSDSSLFKESSATRLQHTVDGVRAILGFECARTPKLEITGEAGSQDNVVFRGAAGDATQWMVESSERPSAQAAAVTSSGPLSMGGAGTEGAAFSPAARQVVAGVSTGMTLEQARKAAAAEFGTTPQFRDGRNILVAAEGGCDFDFANGTGPQPGWRCLEAAFTKSDPQLLYALGLSQAVDLDQRDSIVDSLTERFGAPEQSLRGQEPADQGGSPYVFLSWGSVIADGHAGRLAHLNTPRRTLEAYALARDGITVLTIWQQDPGVMQEAEEPEHRVKL</sequence>
<protein>
    <submittedName>
        <fullName evidence="2">Uncharacterized protein</fullName>
    </submittedName>
</protein>
<feature type="chain" id="PRO_5047302921" evidence="1">
    <location>
        <begin position="28"/>
        <end position="334"/>
    </location>
</feature>
<comment type="caution">
    <text evidence="2">The sequence shown here is derived from an EMBL/GenBank/DDBJ whole genome shotgun (WGS) entry which is preliminary data.</text>
</comment>